<evidence type="ECO:0000313" key="3">
    <source>
        <dbReference type="Proteomes" id="UP000662914"/>
    </source>
</evidence>
<dbReference type="Pfam" id="PF08242">
    <property type="entry name" value="Methyltransf_12"/>
    <property type="match status" value="1"/>
</dbReference>
<protein>
    <recommendedName>
        <fullName evidence="1">Methyltransferase type 12 domain-containing protein</fullName>
    </recommendedName>
</protein>
<gene>
    <name evidence="2" type="ORF">DSYM_24320</name>
</gene>
<sequence length="444" mass="49533">MSTFTKTAGRLLRVLPGEGKAVKTAVRKVLVRKELLFGRMRQHLAGVSLPDPRTVYSIDPRRIEYATCLDNGSPDWEDWVLPQQGSVQPVRGGDWDALRHRVSEMRICQAVQARVRHGTAWSSSDYYATAVRQIESGRMLWGCRSRADFDAHCARIDKLIESISRDGYRSAAERPGDARIDTATGHTEVLVNLSRDGLPLFQDGRHRLAIALALGLPNIPVQIFVRHAEWQAFREYLLRMAGREDGGASSAGFLYQRAEHFDLADIPAAHGCEDRWQAICGYLPTGAGGRALDIGCNLGFICHRLEEQDYEAVGIEYLPEVAYAARRIAKAAGRCFGVIQGDVLDEATLRPAGTDFDVVVALSIFHHFIKTESGYRRLRELLGRLRIGTLFFEPHRPDESQMQGAYANPGPEEFAELVAGWAGMNRIEPIYTADDGRIVFAIKR</sequence>
<dbReference type="EMBL" id="AP021857">
    <property type="protein sequence ID" value="BBO21733.1"/>
    <property type="molecule type" value="Genomic_DNA"/>
</dbReference>
<evidence type="ECO:0000259" key="1">
    <source>
        <dbReference type="Pfam" id="PF08242"/>
    </source>
</evidence>
<dbReference type="KEGG" id="ddz:DSYM_24320"/>
<organism evidence="2 3">
    <name type="scientific">Candidatus Desulfobacillus denitrificans</name>
    <dbReference type="NCBI Taxonomy" id="2608985"/>
    <lineage>
        <taxon>Bacteria</taxon>
        <taxon>Pseudomonadati</taxon>
        <taxon>Pseudomonadota</taxon>
        <taxon>Betaproteobacteria</taxon>
        <taxon>Candidatus Desulfobacillus</taxon>
    </lineage>
</organism>
<dbReference type="Proteomes" id="UP000662914">
    <property type="component" value="Chromosome"/>
</dbReference>
<dbReference type="InterPro" id="IPR029063">
    <property type="entry name" value="SAM-dependent_MTases_sf"/>
</dbReference>
<dbReference type="SUPFAM" id="SSF53335">
    <property type="entry name" value="S-adenosyl-L-methionine-dependent methyltransferases"/>
    <property type="match status" value="1"/>
</dbReference>
<dbReference type="AlphaFoldDB" id="A0A809R296"/>
<feature type="domain" description="Methyltransferase type 12" evidence="1">
    <location>
        <begin position="292"/>
        <end position="382"/>
    </location>
</feature>
<dbReference type="Gene3D" id="3.40.50.150">
    <property type="entry name" value="Vaccinia Virus protein VP39"/>
    <property type="match status" value="1"/>
</dbReference>
<proteinExistence type="predicted"/>
<evidence type="ECO:0000313" key="2">
    <source>
        <dbReference type="EMBL" id="BBO21733.1"/>
    </source>
</evidence>
<reference evidence="2" key="1">
    <citation type="journal article" name="DNA Res.">
        <title>The physiological potential of anammox bacteria as revealed by their core genome structure.</title>
        <authorList>
            <person name="Okubo T."/>
            <person name="Toyoda A."/>
            <person name="Fukuhara K."/>
            <person name="Uchiyama I."/>
            <person name="Harigaya Y."/>
            <person name="Kuroiwa M."/>
            <person name="Suzuki T."/>
            <person name="Murakami Y."/>
            <person name="Suwa Y."/>
            <person name="Takami H."/>
        </authorList>
    </citation>
    <scope>NUCLEOTIDE SEQUENCE</scope>
    <source>
        <strain evidence="2">317325-3</strain>
    </source>
</reference>
<dbReference type="InterPro" id="IPR013217">
    <property type="entry name" value="Methyltransf_12"/>
</dbReference>
<dbReference type="CDD" id="cd02440">
    <property type="entry name" value="AdoMet_MTases"/>
    <property type="match status" value="1"/>
</dbReference>
<name>A0A809R296_9PROT</name>
<accession>A0A809R296</accession>